<organism evidence="1 2">
    <name type="scientific">Tanacetum coccineum</name>
    <dbReference type="NCBI Taxonomy" id="301880"/>
    <lineage>
        <taxon>Eukaryota</taxon>
        <taxon>Viridiplantae</taxon>
        <taxon>Streptophyta</taxon>
        <taxon>Embryophyta</taxon>
        <taxon>Tracheophyta</taxon>
        <taxon>Spermatophyta</taxon>
        <taxon>Magnoliopsida</taxon>
        <taxon>eudicotyledons</taxon>
        <taxon>Gunneridae</taxon>
        <taxon>Pentapetalae</taxon>
        <taxon>asterids</taxon>
        <taxon>campanulids</taxon>
        <taxon>Asterales</taxon>
        <taxon>Asteraceae</taxon>
        <taxon>Asteroideae</taxon>
        <taxon>Anthemideae</taxon>
        <taxon>Anthemidinae</taxon>
        <taxon>Tanacetum</taxon>
    </lineage>
</organism>
<comment type="caution">
    <text evidence="1">The sequence shown here is derived from an EMBL/GenBank/DDBJ whole genome shotgun (WGS) entry which is preliminary data.</text>
</comment>
<name>A0ABQ5CRD1_9ASTR</name>
<evidence type="ECO:0000313" key="2">
    <source>
        <dbReference type="Proteomes" id="UP001151760"/>
    </source>
</evidence>
<dbReference type="EMBL" id="BQNB010014500">
    <property type="protein sequence ID" value="GJT28927.1"/>
    <property type="molecule type" value="Genomic_DNA"/>
</dbReference>
<evidence type="ECO:0000313" key="1">
    <source>
        <dbReference type="EMBL" id="GJT28927.1"/>
    </source>
</evidence>
<evidence type="ECO:0008006" key="3">
    <source>
        <dbReference type="Google" id="ProtNLM"/>
    </source>
</evidence>
<dbReference type="Proteomes" id="UP001151760">
    <property type="component" value="Unassembled WGS sequence"/>
</dbReference>
<sequence>MGDAILSVLLELLLTSHEGYRDFTLAPRRTMWYIFSPTPSGWWAKRKKRTAKLWQRFLNVPNNIKEESLLDVWNSRTIDQSAGGNLRERNTKESWELLEDLALHDNESWNDPRDFAKPVKTITLPQDVPSTSGRRLIDLKNQVQRLIEAHLAR</sequence>
<gene>
    <name evidence="1" type="ORF">Tco_0909202</name>
</gene>
<proteinExistence type="predicted"/>
<reference evidence="1" key="2">
    <citation type="submission" date="2022-01" db="EMBL/GenBank/DDBJ databases">
        <authorList>
            <person name="Yamashiro T."/>
            <person name="Shiraishi A."/>
            <person name="Satake H."/>
            <person name="Nakayama K."/>
        </authorList>
    </citation>
    <scope>NUCLEOTIDE SEQUENCE</scope>
</reference>
<keyword evidence="2" id="KW-1185">Reference proteome</keyword>
<reference evidence="1" key="1">
    <citation type="journal article" date="2022" name="Int. J. Mol. Sci.">
        <title>Draft Genome of Tanacetum Coccineum: Genomic Comparison of Closely Related Tanacetum-Family Plants.</title>
        <authorList>
            <person name="Yamashiro T."/>
            <person name="Shiraishi A."/>
            <person name="Nakayama K."/>
            <person name="Satake H."/>
        </authorList>
    </citation>
    <scope>NUCLEOTIDE SEQUENCE</scope>
</reference>
<protein>
    <recommendedName>
        <fullName evidence="3">MAK10-like protein</fullName>
    </recommendedName>
</protein>
<accession>A0ABQ5CRD1</accession>